<comment type="caution">
    <text evidence="2">The sequence shown here is derived from an EMBL/GenBank/DDBJ whole genome shotgun (WGS) entry which is preliminary data.</text>
</comment>
<sequence>MKTFTYLTCVSVLLTSFVTFAEPSANHSSKASKHSALAVSHGAVGSAQVASAAVAIPLVVTGSVALSAGAASVAVADGLSDATTSKARNVQPAKKVALEVTEITITVDRSPDQAMKANQ</sequence>
<dbReference type="Proteomes" id="UP000568664">
    <property type="component" value="Unassembled WGS sequence"/>
</dbReference>
<keyword evidence="3" id="KW-1185">Reference proteome</keyword>
<keyword evidence="1" id="KW-0732">Signal</keyword>
<evidence type="ECO:0000313" key="3">
    <source>
        <dbReference type="Proteomes" id="UP000568664"/>
    </source>
</evidence>
<feature type="chain" id="PRO_5031469844" evidence="1">
    <location>
        <begin position="22"/>
        <end position="119"/>
    </location>
</feature>
<gene>
    <name evidence="2" type="ORF">HII17_16435</name>
</gene>
<reference evidence="2 3" key="1">
    <citation type="submission" date="2020-04" db="EMBL/GenBank/DDBJ databases">
        <title>Thalassotalea sp. M1531, isolated from the surface of marine red alga.</title>
        <authorList>
            <person name="Pang L."/>
            <person name="Lu D.-C."/>
        </authorList>
    </citation>
    <scope>NUCLEOTIDE SEQUENCE [LARGE SCALE GENOMIC DNA]</scope>
    <source>
        <strain evidence="2 3">M1531</strain>
    </source>
</reference>
<dbReference type="AlphaFoldDB" id="A0A7Y0LEQ0"/>
<organism evidence="2 3">
    <name type="scientific">Thalassotalea algicola</name>
    <dbReference type="NCBI Taxonomy" id="2716224"/>
    <lineage>
        <taxon>Bacteria</taxon>
        <taxon>Pseudomonadati</taxon>
        <taxon>Pseudomonadota</taxon>
        <taxon>Gammaproteobacteria</taxon>
        <taxon>Alteromonadales</taxon>
        <taxon>Colwelliaceae</taxon>
        <taxon>Thalassotalea</taxon>
    </lineage>
</organism>
<name>A0A7Y0LEQ0_9GAMM</name>
<proteinExistence type="predicted"/>
<dbReference type="EMBL" id="JABBXH010000006">
    <property type="protein sequence ID" value="NMP33148.1"/>
    <property type="molecule type" value="Genomic_DNA"/>
</dbReference>
<evidence type="ECO:0000313" key="2">
    <source>
        <dbReference type="EMBL" id="NMP33148.1"/>
    </source>
</evidence>
<accession>A0A7Y0LEQ0</accession>
<feature type="signal peptide" evidence="1">
    <location>
        <begin position="1"/>
        <end position="21"/>
    </location>
</feature>
<evidence type="ECO:0000256" key="1">
    <source>
        <dbReference type="SAM" id="SignalP"/>
    </source>
</evidence>
<protein>
    <submittedName>
        <fullName evidence="2">Uncharacterized protein</fullName>
    </submittedName>
</protein>